<evidence type="ECO:0000256" key="10">
    <source>
        <dbReference type="RuleBase" id="RU369030"/>
    </source>
</evidence>
<comment type="cofactor">
    <cofactor evidence="1">
        <name>Mg(2+)</name>
        <dbReference type="ChEBI" id="CHEBI:18420"/>
    </cofactor>
</comment>
<name>A0AAV5E6J6_ELECO</name>
<feature type="domain" description="AMP-dependent synthetase/ligase" evidence="11">
    <location>
        <begin position="262"/>
        <end position="448"/>
    </location>
</feature>
<evidence type="ECO:0000256" key="9">
    <source>
        <dbReference type="ARBA" id="ARBA00034252"/>
    </source>
</evidence>
<keyword evidence="3 10" id="KW-0436">Ligase</keyword>
<keyword evidence="13" id="KW-1185">Reference proteome</keyword>
<protein>
    <recommendedName>
        <fullName evidence="10">Long-chain-fatty-acid--CoA ligase</fullName>
        <ecNumber evidence="10">6.2.1.3</ecNumber>
    </recommendedName>
</protein>
<dbReference type="InterPro" id="IPR045311">
    <property type="entry name" value="LC-FACS_euk"/>
</dbReference>
<comment type="catalytic activity">
    <reaction evidence="10">
        <text>a long-chain fatty acid + ATP + CoA = a long-chain fatty acyl-CoA + AMP + diphosphate</text>
        <dbReference type="Rhea" id="RHEA:15421"/>
        <dbReference type="ChEBI" id="CHEBI:30616"/>
        <dbReference type="ChEBI" id="CHEBI:33019"/>
        <dbReference type="ChEBI" id="CHEBI:57287"/>
        <dbReference type="ChEBI" id="CHEBI:57560"/>
        <dbReference type="ChEBI" id="CHEBI:83139"/>
        <dbReference type="ChEBI" id="CHEBI:456215"/>
        <dbReference type="EC" id="6.2.1.3"/>
    </reaction>
</comment>
<dbReference type="EMBL" id="BQKI01000073">
    <property type="protein sequence ID" value="GJN18068.1"/>
    <property type="molecule type" value="Genomic_DNA"/>
</dbReference>
<evidence type="ECO:0000256" key="5">
    <source>
        <dbReference type="ARBA" id="ARBA00022832"/>
    </source>
</evidence>
<organism evidence="12 13">
    <name type="scientific">Eleusine coracana subsp. coracana</name>
    <dbReference type="NCBI Taxonomy" id="191504"/>
    <lineage>
        <taxon>Eukaryota</taxon>
        <taxon>Viridiplantae</taxon>
        <taxon>Streptophyta</taxon>
        <taxon>Embryophyta</taxon>
        <taxon>Tracheophyta</taxon>
        <taxon>Spermatophyta</taxon>
        <taxon>Magnoliopsida</taxon>
        <taxon>Liliopsida</taxon>
        <taxon>Poales</taxon>
        <taxon>Poaceae</taxon>
        <taxon>PACMAD clade</taxon>
        <taxon>Chloridoideae</taxon>
        <taxon>Cynodonteae</taxon>
        <taxon>Eleusininae</taxon>
        <taxon>Eleusine</taxon>
    </lineage>
</organism>
<comment type="catalytic activity">
    <reaction evidence="8">
        <text>(E)-4-coumaroyl-AMP + CoA = (E)-4-coumaroyl-CoA + AMP + H(+)</text>
        <dbReference type="Rhea" id="RHEA:72423"/>
        <dbReference type="ChEBI" id="CHEBI:15378"/>
        <dbReference type="ChEBI" id="CHEBI:57287"/>
        <dbReference type="ChEBI" id="CHEBI:85008"/>
        <dbReference type="ChEBI" id="CHEBI:192348"/>
        <dbReference type="ChEBI" id="CHEBI:456215"/>
    </reaction>
    <physiologicalReaction direction="left-to-right" evidence="8">
        <dbReference type="Rhea" id="RHEA:72424"/>
    </physiologicalReaction>
</comment>
<dbReference type="GO" id="GO:0009698">
    <property type="term" value="P:phenylpropanoid metabolic process"/>
    <property type="evidence" value="ECO:0007669"/>
    <property type="project" value="UniProtKB-ARBA"/>
</dbReference>
<sequence length="623" mass="68622">MAGSMKHLVQVEPAKEVADGAPSAGPTYRCAAGGTGAAPPAVPGLECCWDIFRLSVEKSPDNNMLGRREIVDGKAGKYTWMTYKEVYDTVIKIGAAIRSCGVGKGGRCGIYGANCPEWVISMQACNAHGIYCVPLYDTLGAGAIEFVLCHAEVQIAFVEEKKIAEVLKTFPGSTKFLKTIVSFGKVNPEHKEKVEQNGLSIYSWEDFIKLGGEEQFELPLKEKDDICTIMYTSGTTGDPKGVLITNKSIITIVSAVDEFLKNSNEQDVKLLVEDIGELKPTVFCAVPRVLDRIYGGLQDKVSGGGFLKKTLFNVAYKYKQGNMMKGSKHEEAAAVFDKLVFTKVKRGLGGRVRLILSGAAPLSRHVEEYLRVVTCSHVLQGYGLTETCAGSFVSLPNNMSMLGTVGPPVPYVEARLESVPEMGYNALSSESPRGEICIRGDTLFSGYYKREDLTKEVLVDGWFHTGDIGEWQPDGSMKIIDRKKNIFKLSQGEYVAVENLENIFGQTPCVDSIWVYGNSFESSLVAVVNPNKQALERWAESNGVTGDFASICEDKKAKEFILGELTKTGKEKKASFELIRAVHLDPVPFDMERDLITPTYKKKRPQLLKHYQSVIDDMYKSMK</sequence>
<dbReference type="GO" id="GO:0106290">
    <property type="term" value="F:trans-cinnamate-CoA ligase activity"/>
    <property type="evidence" value="ECO:0007669"/>
    <property type="project" value="UniProtKB-ARBA"/>
</dbReference>
<dbReference type="InterPro" id="IPR000873">
    <property type="entry name" value="AMP-dep_synth/lig_dom"/>
</dbReference>
<keyword evidence="4 10" id="KW-0547">Nucleotide-binding</keyword>
<evidence type="ECO:0000256" key="8">
    <source>
        <dbReference type="ARBA" id="ARBA00034223"/>
    </source>
</evidence>
<accession>A0AAV5E6J6</accession>
<dbReference type="InterPro" id="IPR042099">
    <property type="entry name" value="ANL_N_sf"/>
</dbReference>
<gene>
    <name evidence="12" type="primary">gb05187</name>
    <name evidence="12" type="ORF">PR202_gb05187</name>
</gene>
<dbReference type="GO" id="GO:0016020">
    <property type="term" value="C:membrane"/>
    <property type="evidence" value="ECO:0007669"/>
    <property type="project" value="TreeGrafter"/>
</dbReference>
<dbReference type="Proteomes" id="UP001054889">
    <property type="component" value="Unassembled WGS sequence"/>
</dbReference>
<comment type="function">
    <text evidence="10">Catalyzes the conversion of long-chain fatty acids to their active form acyl-CoAs for both synthesis of cellular lipids, and degradation via beta-oxidation.</text>
</comment>
<dbReference type="GO" id="GO:0016207">
    <property type="term" value="F:4-coumarate-CoA ligase activity"/>
    <property type="evidence" value="ECO:0007669"/>
    <property type="project" value="UniProtKB-EC"/>
</dbReference>
<dbReference type="CDD" id="cd05927">
    <property type="entry name" value="LC-FACS_euk"/>
    <property type="match status" value="1"/>
</dbReference>
<comment type="similarity">
    <text evidence="2 10">Belongs to the ATP-dependent AMP-binding enzyme family.</text>
</comment>
<dbReference type="PANTHER" id="PTHR43272:SF3">
    <property type="entry name" value="LONG CHAIN ACYL-COA SYNTHETASE 4"/>
    <property type="match status" value="1"/>
</dbReference>
<dbReference type="Pfam" id="PF00501">
    <property type="entry name" value="AMP-binding"/>
    <property type="match status" value="2"/>
</dbReference>
<evidence type="ECO:0000256" key="3">
    <source>
        <dbReference type="ARBA" id="ARBA00022598"/>
    </source>
</evidence>
<evidence type="ECO:0000256" key="4">
    <source>
        <dbReference type="ARBA" id="ARBA00022741"/>
    </source>
</evidence>
<evidence type="ECO:0000256" key="1">
    <source>
        <dbReference type="ARBA" id="ARBA00001946"/>
    </source>
</evidence>
<proteinExistence type="inferred from homology"/>
<reference evidence="12" key="2">
    <citation type="submission" date="2021-12" db="EMBL/GenBank/DDBJ databases">
        <title>Resequencing data analysis of finger millet.</title>
        <authorList>
            <person name="Hatakeyama M."/>
            <person name="Aluri S."/>
            <person name="Balachadran M.T."/>
            <person name="Sivarajan S.R."/>
            <person name="Poveda L."/>
            <person name="Shimizu-Inatsugi R."/>
            <person name="Schlapbach R."/>
            <person name="Sreeman S.M."/>
            <person name="Shimizu K.K."/>
        </authorList>
    </citation>
    <scope>NUCLEOTIDE SEQUENCE</scope>
</reference>
<evidence type="ECO:0000259" key="11">
    <source>
        <dbReference type="Pfam" id="PF00501"/>
    </source>
</evidence>
<dbReference type="AlphaFoldDB" id="A0AAV5E6J6"/>
<dbReference type="PROSITE" id="PS00455">
    <property type="entry name" value="AMP_BINDING"/>
    <property type="match status" value="1"/>
</dbReference>
<dbReference type="Gene3D" id="3.40.50.12780">
    <property type="entry name" value="N-terminal domain of ligase-like"/>
    <property type="match status" value="2"/>
</dbReference>
<evidence type="ECO:0000256" key="6">
    <source>
        <dbReference type="ARBA" id="ARBA00022840"/>
    </source>
</evidence>
<comment type="catalytic activity">
    <reaction evidence="7">
        <text>(E)-4-coumarate + ATP + H(+) = (E)-4-coumaroyl-AMP + diphosphate</text>
        <dbReference type="Rhea" id="RHEA:72419"/>
        <dbReference type="ChEBI" id="CHEBI:12876"/>
        <dbReference type="ChEBI" id="CHEBI:15378"/>
        <dbReference type="ChEBI" id="CHEBI:30616"/>
        <dbReference type="ChEBI" id="CHEBI:33019"/>
        <dbReference type="ChEBI" id="CHEBI:192348"/>
    </reaction>
    <physiologicalReaction direction="left-to-right" evidence="7">
        <dbReference type="Rhea" id="RHEA:72420"/>
    </physiologicalReaction>
</comment>
<keyword evidence="5 10" id="KW-0276">Fatty acid metabolism</keyword>
<dbReference type="GO" id="GO:0004467">
    <property type="term" value="F:long-chain fatty acid-CoA ligase activity"/>
    <property type="evidence" value="ECO:0007669"/>
    <property type="project" value="UniProtKB-EC"/>
</dbReference>
<dbReference type="GO" id="GO:0005783">
    <property type="term" value="C:endoplasmic reticulum"/>
    <property type="evidence" value="ECO:0007669"/>
    <property type="project" value="TreeGrafter"/>
</dbReference>
<evidence type="ECO:0000313" key="13">
    <source>
        <dbReference type="Proteomes" id="UP001054889"/>
    </source>
</evidence>
<dbReference type="PANTHER" id="PTHR43272">
    <property type="entry name" value="LONG-CHAIN-FATTY-ACID--COA LIGASE"/>
    <property type="match status" value="1"/>
</dbReference>
<keyword evidence="10" id="KW-0443">Lipid metabolism</keyword>
<comment type="caution">
    <text evidence="12">The sequence shown here is derived from an EMBL/GenBank/DDBJ whole genome shotgun (WGS) entry which is preliminary data.</text>
</comment>
<dbReference type="EC" id="6.2.1.3" evidence="10"/>
<feature type="domain" description="AMP-dependent synthetase/ligase" evidence="11">
    <location>
        <begin position="64"/>
        <end position="257"/>
    </location>
</feature>
<dbReference type="InterPro" id="IPR020845">
    <property type="entry name" value="AMP-binding_CS"/>
</dbReference>
<comment type="catalytic activity">
    <reaction evidence="9">
        <text>(E)-4-coumarate + ATP + CoA = (E)-4-coumaroyl-CoA + AMP + diphosphate</text>
        <dbReference type="Rhea" id="RHEA:19641"/>
        <dbReference type="ChEBI" id="CHEBI:12876"/>
        <dbReference type="ChEBI" id="CHEBI:30616"/>
        <dbReference type="ChEBI" id="CHEBI:33019"/>
        <dbReference type="ChEBI" id="CHEBI:57287"/>
        <dbReference type="ChEBI" id="CHEBI:85008"/>
        <dbReference type="ChEBI" id="CHEBI:456215"/>
        <dbReference type="EC" id="6.2.1.12"/>
    </reaction>
    <physiologicalReaction direction="left-to-right" evidence="9">
        <dbReference type="Rhea" id="RHEA:19642"/>
    </physiologicalReaction>
</comment>
<keyword evidence="6 10" id="KW-0067">ATP-binding</keyword>
<reference evidence="12" key="1">
    <citation type="journal article" date="2018" name="DNA Res.">
        <title>Multiple hybrid de novo genome assembly of finger millet, an orphan allotetraploid crop.</title>
        <authorList>
            <person name="Hatakeyama M."/>
            <person name="Aluri S."/>
            <person name="Balachadran M.T."/>
            <person name="Sivarajan S.R."/>
            <person name="Patrignani A."/>
            <person name="Gruter S."/>
            <person name="Poveda L."/>
            <person name="Shimizu-Inatsugi R."/>
            <person name="Baeten J."/>
            <person name="Francoijs K.J."/>
            <person name="Nataraja K.N."/>
            <person name="Reddy Y.A.N."/>
            <person name="Phadnis S."/>
            <person name="Ravikumar R.L."/>
            <person name="Schlapbach R."/>
            <person name="Sreeman S.M."/>
            <person name="Shimizu K.K."/>
        </authorList>
    </citation>
    <scope>NUCLEOTIDE SEQUENCE</scope>
</reference>
<evidence type="ECO:0000256" key="2">
    <source>
        <dbReference type="ARBA" id="ARBA00006432"/>
    </source>
</evidence>
<evidence type="ECO:0000313" key="12">
    <source>
        <dbReference type="EMBL" id="GJN18068.1"/>
    </source>
</evidence>
<dbReference type="SUPFAM" id="SSF56801">
    <property type="entry name" value="Acetyl-CoA synthetase-like"/>
    <property type="match status" value="1"/>
</dbReference>
<dbReference type="GO" id="GO:0005524">
    <property type="term" value="F:ATP binding"/>
    <property type="evidence" value="ECO:0007669"/>
    <property type="project" value="UniProtKB-KW"/>
</dbReference>
<evidence type="ECO:0000256" key="7">
    <source>
        <dbReference type="ARBA" id="ARBA00034219"/>
    </source>
</evidence>